<proteinExistence type="predicted"/>
<gene>
    <name evidence="2" type="ORF">FSB76_26430</name>
</gene>
<sequence>MKSFSLLVLAALFSAFSSYGQNTFPATGNVGVGTMSPSTNLHIVGAGTNTDGDNAHPVNGGGLIIQGNTGARSANNGAQLEFAIPANTDGTNVWGQGRIITVAGTATGSDATGKMIIGTRRSFNKLGTGNQWYYGNDLVIDGAGNIGIGTVTPHEALSVNGNIRSKQIKVEITNWPDYVFKEDYQLPSLTEVKTYLDRNQHLPEMPPAAEVAKDGLNLGEMNKLLLKKVEELTLYLIEKDQREKEQEAINQKNAQQIDMLKNQLESITKLLNKN</sequence>
<evidence type="ECO:0008006" key="4">
    <source>
        <dbReference type="Google" id="ProtNLM"/>
    </source>
</evidence>
<dbReference type="RefSeq" id="WP_147058789.1">
    <property type="nucleotide sequence ID" value="NZ_CP042437.1"/>
</dbReference>
<dbReference type="KEGG" id="mgk:FSB76_26430"/>
<dbReference type="Proteomes" id="UP000321362">
    <property type="component" value="Chromosome"/>
</dbReference>
<evidence type="ECO:0000313" key="2">
    <source>
        <dbReference type="EMBL" id="QEC79313.1"/>
    </source>
</evidence>
<dbReference type="OrthoDB" id="655527at2"/>
<accession>A0A5B8W679</accession>
<name>A0A5B8W679_9SPHI</name>
<feature type="chain" id="PRO_5023074750" description="BZIP transcription factor" evidence="1">
    <location>
        <begin position="21"/>
        <end position="274"/>
    </location>
</feature>
<organism evidence="2 3">
    <name type="scientific">Mucilaginibacter ginsenosidivorax</name>
    <dbReference type="NCBI Taxonomy" id="862126"/>
    <lineage>
        <taxon>Bacteria</taxon>
        <taxon>Pseudomonadati</taxon>
        <taxon>Bacteroidota</taxon>
        <taxon>Sphingobacteriia</taxon>
        <taxon>Sphingobacteriales</taxon>
        <taxon>Sphingobacteriaceae</taxon>
        <taxon>Mucilaginibacter</taxon>
    </lineage>
</organism>
<dbReference type="AlphaFoldDB" id="A0A5B8W679"/>
<keyword evidence="3" id="KW-1185">Reference proteome</keyword>
<evidence type="ECO:0000313" key="3">
    <source>
        <dbReference type="Proteomes" id="UP000321362"/>
    </source>
</evidence>
<dbReference type="EMBL" id="CP042437">
    <property type="protein sequence ID" value="QEC79313.1"/>
    <property type="molecule type" value="Genomic_DNA"/>
</dbReference>
<reference evidence="2 3" key="1">
    <citation type="journal article" date="2013" name="J. Microbiol.">
        <title>Mucilaginibacter ginsenosidivorax sp. nov., with ginsenoside converting activity isolated from sediment.</title>
        <authorList>
            <person name="Kim J.K."/>
            <person name="Choi T.E."/>
            <person name="Liu Q.M."/>
            <person name="Park H.Y."/>
            <person name="Yi T.H."/>
            <person name="Yoon M.H."/>
            <person name="Kim S.C."/>
            <person name="Im W.T."/>
        </authorList>
    </citation>
    <scope>NUCLEOTIDE SEQUENCE [LARGE SCALE GENOMIC DNA]</scope>
    <source>
        <strain evidence="2 3">KHI28</strain>
    </source>
</reference>
<keyword evidence="1" id="KW-0732">Signal</keyword>
<evidence type="ECO:0000256" key="1">
    <source>
        <dbReference type="SAM" id="SignalP"/>
    </source>
</evidence>
<feature type="signal peptide" evidence="1">
    <location>
        <begin position="1"/>
        <end position="20"/>
    </location>
</feature>
<protein>
    <recommendedName>
        <fullName evidence="4">BZIP transcription factor</fullName>
    </recommendedName>
</protein>